<gene>
    <name evidence="1" type="ORF">SAMN05192569_105322</name>
</gene>
<sequence length="71" mass="7906">MKKHAILGKYGEQWSLNLGGAEYIDVTAGVSFVKALDEVSNMGWEVVSVFKDGNEIKALVAIDRVKYESHY</sequence>
<dbReference type="Proteomes" id="UP000198650">
    <property type="component" value="Unassembled WGS sequence"/>
</dbReference>
<evidence type="ECO:0000313" key="1">
    <source>
        <dbReference type="EMBL" id="SFA54637.1"/>
    </source>
</evidence>
<organism evidence="1 2">
    <name type="scientific">Parageobacillus thermantarcticus</name>
    <dbReference type="NCBI Taxonomy" id="186116"/>
    <lineage>
        <taxon>Bacteria</taxon>
        <taxon>Bacillati</taxon>
        <taxon>Bacillota</taxon>
        <taxon>Bacilli</taxon>
        <taxon>Bacillales</taxon>
        <taxon>Anoxybacillaceae</taxon>
        <taxon>Parageobacillus</taxon>
    </lineage>
</organism>
<name>A0A1I0TSG2_9BACL</name>
<dbReference type="RefSeq" id="WP_090951715.1">
    <property type="nucleotide sequence ID" value="NZ_FOJS01000053.1"/>
</dbReference>
<dbReference type="EMBL" id="FOJS01000053">
    <property type="protein sequence ID" value="SFA54637.1"/>
    <property type="molecule type" value="Genomic_DNA"/>
</dbReference>
<proteinExistence type="predicted"/>
<evidence type="ECO:0000313" key="2">
    <source>
        <dbReference type="Proteomes" id="UP000198650"/>
    </source>
</evidence>
<keyword evidence="2" id="KW-1185">Reference proteome</keyword>
<reference evidence="2" key="1">
    <citation type="submission" date="2016-10" db="EMBL/GenBank/DDBJ databases">
        <authorList>
            <person name="Varghese N."/>
            <person name="Submissions S."/>
        </authorList>
    </citation>
    <scope>NUCLEOTIDE SEQUENCE [LARGE SCALE GENOMIC DNA]</scope>
    <source>
        <strain evidence="2">M1</strain>
    </source>
</reference>
<protein>
    <submittedName>
        <fullName evidence="1">Uncharacterized protein</fullName>
    </submittedName>
</protein>
<dbReference type="AlphaFoldDB" id="A0A1I0TSG2"/>
<dbReference type="STRING" id="186116.SAMN05192569_105322"/>
<accession>A0A1I0TSG2</accession>